<evidence type="ECO:0008006" key="4">
    <source>
        <dbReference type="Google" id="ProtNLM"/>
    </source>
</evidence>
<dbReference type="HOGENOM" id="CLU_1213269_0_0_10"/>
<evidence type="ECO:0000313" key="2">
    <source>
        <dbReference type="EMBL" id="AIL47438.1"/>
    </source>
</evidence>
<sequence length="228" mass="26423">MKIKFILTLVCTLIIQFFIAQTEVKKPEEAFGLYFGAFLKNDEGIQKALNDYMRPTVEGQDMYNFHNDLKDQMKENIVKSYVSMLSKATAQANKAEIEAFFDTLVANFKNAKYKIKSVNLVDNEYQEGEKIAELVYDVTFKVPEKSVQEELKDASFINKPLKGLKPEELRQMLIVTLQNLKNTSKEITTEQTFSLYTLKQDNKVFYYNGNPSEIVTNLTDFYFDNVKF</sequence>
<feature type="signal peptide" evidence="1">
    <location>
        <begin position="1"/>
        <end position="22"/>
    </location>
</feature>
<dbReference type="STRING" id="1338011.BD94_3663"/>
<protein>
    <recommendedName>
        <fullName evidence="4">DUF3887 domain-containing protein</fullName>
    </recommendedName>
</protein>
<dbReference type="eggNOG" id="ENOG5033ECR">
    <property type="taxonomic scope" value="Bacteria"/>
</dbReference>
<proteinExistence type="predicted"/>
<dbReference type="EMBL" id="CP007547">
    <property type="protein sequence ID" value="AIL47438.1"/>
    <property type="molecule type" value="Genomic_DNA"/>
</dbReference>
<gene>
    <name evidence="2" type="ORF">BD94_3663</name>
</gene>
<dbReference type="Proteomes" id="UP000028933">
    <property type="component" value="Chromosome"/>
</dbReference>
<reference evidence="2" key="1">
    <citation type="journal article" date="2013" name="Lancet">
        <title>First case of E anophelis outbreak in an intensive-care unit.</title>
        <authorList>
            <person name="Teo J."/>
            <person name="Tan S.Y."/>
            <person name="Tay M."/>
            <person name="Ding Y."/>
            <person name="Kjelleberg S."/>
            <person name="Givskov M."/>
            <person name="Lin R.T."/>
            <person name="Yang L."/>
        </authorList>
    </citation>
    <scope>NUCLEOTIDE SEQUENCE [LARGE SCALE GENOMIC DNA]</scope>
    <source>
        <strain evidence="2">NUHP1</strain>
    </source>
</reference>
<dbReference type="AlphaFoldDB" id="A0A077ELU5"/>
<evidence type="ECO:0000313" key="3">
    <source>
        <dbReference type="Proteomes" id="UP000028933"/>
    </source>
</evidence>
<feature type="chain" id="PRO_5001717843" description="DUF3887 domain-containing protein" evidence="1">
    <location>
        <begin position="23"/>
        <end position="228"/>
    </location>
</feature>
<dbReference type="RefSeq" id="WP_024565630.1">
    <property type="nucleotide sequence ID" value="NZ_CP007547.1"/>
</dbReference>
<keyword evidence="1" id="KW-0732">Signal</keyword>
<dbReference type="KEGG" id="eao:BD94_3663"/>
<accession>A0A077ELU5</accession>
<name>A0A077ELU5_9FLAO</name>
<evidence type="ECO:0000256" key="1">
    <source>
        <dbReference type="SAM" id="SignalP"/>
    </source>
</evidence>
<reference evidence="2" key="2">
    <citation type="journal article" date="2015" name="Genome Biol. Evol.">
        <title>Complete Genome Sequence and Transcriptomic Analysis of the Novel Pathogen Elizabethkingia anophelis in Response to Oxidative Stress.</title>
        <authorList>
            <person name="Li Y."/>
            <person name="Liu Y."/>
            <person name="Chew S.C."/>
            <person name="Tay M."/>
            <person name="Salido M.M."/>
            <person name="Teo J."/>
            <person name="Lauro F.M."/>
            <person name="Givskov M."/>
            <person name="Yang L."/>
        </authorList>
    </citation>
    <scope>NUCLEOTIDE SEQUENCE</scope>
    <source>
        <strain evidence="2">NUHP1</strain>
    </source>
</reference>
<organism evidence="2 3">
    <name type="scientific">Elizabethkingia anophelis NUHP1</name>
    <dbReference type="NCBI Taxonomy" id="1338011"/>
    <lineage>
        <taxon>Bacteria</taxon>
        <taxon>Pseudomonadati</taxon>
        <taxon>Bacteroidota</taxon>
        <taxon>Flavobacteriia</taxon>
        <taxon>Flavobacteriales</taxon>
        <taxon>Weeksellaceae</taxon>
        <taxon>Elizabethkingia</taxon>
    </lineage>
</organism>